<dbReference type="SUPFAM" id="SSF53613">
    <property type="entry name" value="Ribokinase-like"/>
    <property type="match status" value="1"/>
</dbReference>
<evidence type="ECO:0000313" key="5">
    <source>
        <dbReference type="EMBL" id="MFK4263803.1"/>
    </source>
</evidence>
<dbReference type="PRINTS" id="PR00990">
    <property type="entry name" value="RIBOKINASE"/>
</dbReference>
<evidence type="ECO:0000313" key="6">
    <source>
        <dbReference type="Proteomes" id="UP001620295"/>
    </source>
</evidence>
<evidence type="ECO:0000256" key="2">
    <source>
        <dbReference type="ARBA" id="ARBA00022777"/>
    </source>
</evidence>
<evidence type="ECO:0000259" key="4">
    <source>
        <dbReference type="Pfam" id="PF00294"/>
    </source>
</evidence>
<feature type="region of interest" description="Disordered" evidence="3">
    <location>
        <begin position="319"/>
        <end position="348"/>
    </location>
</feature>
<dbReference type="Pfam" id="PF00294">
    <property type="entry name" value="PfkB"/>
    <property type="match status" value="1"/>
</dbReference>
<dbReference type="InterPro" id="IPR029056">
    <property type="entry name" value="Ribokinase-like"/>
</dbReference>
<proteinExistence type="predicted"/>
<dbReference type="InterPro" id="IPR011611">
    <property type="entry name" value="PfkB_dom"/>
</dbReference>
<keyword evidence="1 5" id="KW-0808">Transferase</keyword>
<name>A0ABW8LE70_9ACTN</name>
<dbReference type="GO" id="GO:0016301">
    <property type="term" value="F:kinase activity"/>
    <property type="evidence" value="ECO:0007669"/>
    <property type="project" value="UniProtKB-KW"/>
</dbReference>
<keyword evidence="2 5" id="KW-0418">Kinase</keyword>
<comment type="caution">
    <text evidence="5">The sequence shown here is derived from an EMBL/GenBank/DDBJ whole genome shotgun (WGS) entry which is preliminary data.</text>
</comment>
<protein>
    <submittedName>
        <fullName evidence="5">Carbohydrate kinase family protein</fullName>
        <ecNumber evidence="5">2.7.1.-</ecNumber>
    </submittedName>
</protein>
<dbReference type="Proteomes" id="UP001620295">
    <property type="component" value="Unassembled WGS sequence"/>
</dbReference>
<dbReference type="PANTHER" id="PTHR10584">
    <property type="entry name" value="SUGAR KINASE"/>
    <property type="match status" value="1"/>
</dbReference>
<evidence type="ECO:0000256" key="1">
    <source>
        <dbReference type="ARBA" id="ARBA00022679"/>
    </source>
</evidence>
<accession>A0ABW8LE70</accession>
<organism evidence="5 6">
    <name type="scientific">Streptomyces milbemycinicus</name>
    <dbReference type="NCBI Taxonomy" id="476552"/>
    <lineage>
        <taxon>Bacteria</taxon>
        <taxon>Bacillati</taxon>
        <taxon>Actinomycetota</taxon>
        <taxon>Actinomycetes</taxon>
        <taxon>Kitasatosporales</taxon>
        <taxon>Streptomycetaceae</taxon>
        <taxon>Streptomyces</taxon>
    </lineage>
</organism>
<feature type="domain" description="Carbohydrate kinase PfkB" evidence="4">
    <location>
        <begin position="14"/>
        <end position="303"/>
    </location>
</feature>
<dbReference type="Gene3D" id="3.40.1190.20">
    <property type="match status" value="1"/>
</dbReference>
<sequence>MVAAEDGSVPRSGILVLGSLVMDRKFFAAGLLEHGAGRGETVWSMERHLGGVGRNVATNAARLGHPVTFTGLSGFGADAAELEGALTRLGVVLHVRRVADGVGRFDVTLDAHGSQISSRIALPDPALGKALCGPELAARIATAGAVVMEGGLDEELLVWVSQQARRYAVPVCCLPTRQADFGPRAHLLPRYDVLVLNTREAGALLGQDPGASTRPAEQAELLMRRGPGVVVVTDAARGAALAAAAAPGPVHLPAEPGVCTDDTGAGDALASALVVALVAGRTPRDALAHGLRAARVTIACPQSTCHALSSDLVRAAPKGRAARAGGADVHRERESARRPRGTSGRGCDQCAATAAWSTVDRG</sequence>
<dbReference type="InterPro" id="IPR002139">
    <property type="entry name" value="Ribo/fructo_kinase"/>
</dbReference>
<reference evidence="5 6" key="1">
    <citation type="submission" date="2024-11" db="EMBL/GenBank/DDBJ databases">
        <title>The Natural Products Discovery Center: Release of the First 8490 Sequenced Strains for Exploring Actinobacteria Biosynthetic Diversity.</title>
        <authorList>
            <person name="Kalkreuter E."/>
            <person name="Kautsar S.A."/>
            <person name="Yang D."/>
            <person name="Bader C.D."/>
            <person name="Teijaro C.N."/>
            <person name="Fluegel L."/>
            <person name="Davis C.M."/>
            <person name="Simpson J.R."/>
            <person name="Lauterbach L."/>
            <person name="Steele A.D."/>
            <person name="Gui C."/>
            <person name="Meng S."/>
            <person name="Li G."/>
            <person name="Viehrig K."/>
            <person name="Ye F."/>
            <person name="Su P."/>
            <person name="Kiefer A.F."/>
            <person name="Nichols A."/>
            <person name="Cepeda A.J."/>
            <person name="Yan W."/>
            <person name="Fan B."/>
            <person name="Jiang Y."/>
            <person name="Adhikari A."/>
            <person name="Zheng C.-J."/>
            <person name="Schuster L."/>
            <person name="Cowan T.M."/>
            <person name="Smanski M.J."/>
            <person name="Chevrette M.G."/>
            <person name="De Carvalho L.P.S."/>
            <person name="Shen B."/>
        </authorList>
    </citation>
    <scope>NUCLEOTIDE SEQUENCE [LARGE SCALE GENOMIC DNA]</scope>
    <source>
        <strain evidence="5 6">NPDC020863</strain>
    </source>
</reference>
<dbReference type="PANTHER" id="PTHR10584:SF166">
    <property type="entry name" value="RIBOKINASE"/>
    <property type="match status" value="1"/>
</dbReference>
<gene>
    <name evidence="5" type="ORF">ACI2L5_02530</name>
</gene>
<dbReference type="RefSeq" id="WP_358646404.1">
    <property type="nucleotide sequence ID" value="NZ_JBFACG010000006.1"/>
</dbReference>
<dbReference type="EC" id="2.7.1.-" evidence="5"/>
<keyword evidence="6" id="KW-1185">Reference proteome</keyword>
<feature type="compositionally biased region" description="Basic and acidic residues" evidence="3">
    <location>
        <begin position="328"/>
        <end position="337"/>
    </location>
</feature>
<dbReference type="EMBL" id="JBJDQH010000001">
    <property type="protein sequence ID" value="MFK4263803.1"/>
    <property type="molecule type" value="Genomic_DNA"/>
</dbReference>
<evidence type="ECO:0000256" key="3">
    <source>
        <dbReference type="SAM" id="MobiDB-lite"/>
    </source>
</evidence>